<keyword evidence="2" id="KW-0812">Transmembrane</keyword>
<keyword evidence="4" id="KW-1185">Reference proteome</keyword>
<feature type="region of interest" description="Disordered" evidence="1">
    <location>
        <begin position="226"/>
        <end position="253"/>
    </location>
</feature>
<dbReference type="EMBL" id="KI545851">
    <property type="protein sequence ID" value="EST10202.1"/>
    <property type="molecule type" value="Genomic_DNA"/>
</dbReference>
<evidence type="ECO:0000313" key="3">
    <source>
        <dbReference type="EMBL" id="EST10202.1"/>
    </source>
</evidence>
<organism evidence="3 4">
    <name type="scientific">Kalmanozyma brasiliensis (strain GHG001)</name>
    <name type="common">Yeast</name>
    <name type="synonym">Pseudozyma brasiliensis</name>
    <dbReference type="NCBI Taxonomy" id="1365824"/>
    <lineage>
        <taxon>Eukaryota</taxon>
        <taxon>Fungi</taxon>
        <taxon>Dikarya</taxon>
        <taxon>Basidiomycota</taxon>
        <taxon>Ustilaginomycotina</taxon>
        <taxon>Ustilaginomycetes</taxon>
        <taxon>Ustilaginales</taxon>
        <taxon>Ustilaginaceae</taxon>
        <taxon>Kalmanozyma</taxon>
    </lineage>
</organism>
<feature type="compositionally biased region" description="Basic and acidic residues" evidence="1">
    <location>
        <begin position="423"/>
        <end position="460"/>
    </location>
</feature>
<reference evidence="4" key="1">
    <citation type="journal article" date="2013" name="Genome Announc.">
        <title>Draft genome sequence of Pseudozyma brasiliensis sp. nov. strain GHG001, a high producer of endo-1,4-xylanase isolated from an insect pest of sugarcane.</title>
        <authorList>
            <person name="Oliveira J.V.D.C."/>
            <person name="dos Santos R.A.C."/>
            <person name="Borges T.A."/>
            <person name="Riano-Pachon D.M."/>
            <person name="Goldman G.H."/>
        </authorList>
    </citation>
    <scope>NUCLEOTIDE SEQUENCE [LARGE SCALE GENOMIC DNA]</scope>
    <source>
        <strain evidence="4">GHG001</strain>
    </source>
</reference>
<evidence type="ECO:0000256" key="2">
    <source>
        <dbReference type="SAM" id="Phobius"/>
    </source>
</evidence>
<evidence type="ECO:0000313" key="4">
    <source>
        <dbReference type="Proteomes" id="UP000019377"/>
    </source>
</evidence>
<proteinExistence type="predicted"/>
<evidence type="ECO:0000256" key="1">
    <source>
        <dbReference type="SAM" id="MobiDB-lite"/>
    </source>
</evidence>
<dbReference type="AlphaFoldDB" id="V5GWD3"/>
<dbReference type="eggNOG" id="ENOG502S7JD">
    <property type="taxonomic scope" value="Eukaryota"/>
</dbReference>
<accession>V5GWD3</accession>
<name>V5GWD3_KALBG</name>
<feature type="transmembrane region" description="Helical" evidence="2">
    <location>
        <begin position="12"/>
        <end position="35"/>
    </location>
</feature>
<gene>
    <name evidence="3" type="ORF">PSEUBRA_SCAF1g00666</name>
</gene>
<keyword evidence="2" id="KW-1133">Transmembrane helix</keyword>
<feature type="compositionally biased region" description="Low complexity" evidence="1">
    <location>
        <begin position="316"/>
        <end position="329"/>
    </location>
</feature>
<dbReference type="HOGENOM" id="CLU_524890_0_0_1"/>
<sequence>MFLPPYLQRWLLLNAIRLLTIVSCTLSITATSLTLKRNFSHYSAPLLSPSSPYYPSTDIPTTFLGVFWSTLHHLSLCVVLFVVVLSELSLPIPLLHRLFKNTLPFLGPNWGTGFLGVLLVLVAADGLSRAETGRFAQVAGWVLASAGVANVAIGVVWRAKVKVVRSPMGWKKDVAQKLEGLAEAKRDAERVVDALPLPQGLKQGEKGAGLKSVVGSAGRLIASGLEKRAEKKEAREAEKAKKEAEKDVEKATQEATPPMAIFTPPLPSAIVSSRGTPLAATAPPVSSTTVPPAVIPPPLIVPPPAAAAHLRPRTPSTYSQSTLSSSYTLDMPPPPLAVRSATPPLKTTVGVGGSKFLLLPPPLTHIPAKGSVVEGERSPSVLASLKAAMLEAQAKANAQQAKKSIYLGSRRWKAEYEGLADGEQGHRERREKDEKSEKRDKEESTDKSGRGEKERPYNFL</sequence>
<keyword evidence="2" id="KW-0472">Membrane</keyword>
<dbReference type="OrthoDB" id="5327148at2759"/>
<feature type="transmembrane region" description="Helical" evidence="2">
    <location>
        <begin position="105"/>
        <end position="123"/>
    </location>
</feature>
<feature type="region of interest" description="Disordered" evidence="1">
    <location>
        <begin position="416"/>
        <end position="460"/>
    </location>
</feature>
<feature type="transmembrane region" description="Helical" evidence="2">
    <location>
        <begin position="63"/>
        <end position="85"/>
    </location>
</feature>
<feature type="transmembrane region" description="Helical" evidence="2">
    <location>
        <begin position="135"/>
        <end position="157"/>
    </location>
</feature>
<dbReference type="Proteomes" id="UP000019377">
    <property type="component" value="Unassembled WGS sequence"/>
</dbReference>
<feature type="compositionally biased region" description="Basic and acidic residues" evidence="1">
    <location>
        <begin position="226"/>
        <end position="252"/>
    </location>
</feature>
<feature type="region of interest" description="Disordered" evidence="1">
    <location>
        <begin position="308"/>
        <end position="331"/>
    </location>
</feature>
<dbReference type="OMA" id="PFLGPNW"/>
<protein>
    <submittedName>
        <fullName evidence="3">Uncharacterized protein</fullName>
    </submittedName>
</protein>